<dbReference type="InterPro" id="IPR000873">
    <property type="entry name" value="AMP-dep_synth/lig_dom"/>
</dbReference>
<accession>A0ABQ0DC26</accession>
<dbReference type="PANTHER" id="PTHR43272:SF33">
    <property type="entry name" value="AMP-BINDING DOMAIN-CONTAINING PROTEIN-RELATED"/>
    <property type="match status" value="1"/>
</dbReference>
<gene>
    <name evidence="4" type="ORF">ENUP19_0053G0007</name>
</gene>
<dbReference type="PANTHER" id="PTHR43272">
    <property type="entry name" value="LONG-CHAIN-FATTY-ACID--COA LIGASE"/>
    <property type="match status" value="1"/>
</dbReference>
<comment type="caution">
    <text evidence="4">The sequence shown here is derived from an EMBL/GenBank/DDBJ whole genome shotgun (WGS) entry which is preliminary data.</text>
</comment>
<evidence type="ECO:0000256" key="1">
    <source>
        <dbReference type="ARBA" id="ARBA00022741"/>
    </source>
</evidence>
<evidence type="ECO:0000313" key="4">
    <source>
        <dbReference type="EMBL" id="GAB1220414.1"/>
    </source>
</evidence>
<organism evidence="4 5">
    <name type="scientific">Entamoeba nuttalli</name>
    <dbReference type="NCBI Taxonomy" id="412467"/>
    <lineage>
        <taxon>Eukaryota</taxon>
        <taxon>Amoebozoa</taxon>
        <taxon>Evosea</taxon>
        <taxon>Archamoebae</taxon>
        <taxon>Mastigamoebida</taxon>
        <taxon>Entamoebidae</taxon>
        <taxon>Entamoeba</taxon>
    </lineage>
</organism>
<keyword evidence="1" id="KW-0547">Nucleotide-binding</keyword>
<dbReference type="InterPro" id="IPR020845">
    <property type="entry name" value="AMP-binding_CS"/>
</dbReference>
<evidence type="ECO:0000259" key="3">
    <source>
        <dbReference type="Pfam" id="PF00501"/>
    </source>
</evidence>
<evidence type="ECO:0000256" key="2">
    <source>
        <dbReference type="ARBA" id="ARBA00022840"/>
    </source>
</evidence>
<dbReference type="PROSITE" id="PS00455">
    <property type="entry name" value="AMP_BINDING"/>
    <property type="match status" value="1"/>
</dbReference>
<reference evidence="4 5" key="1">
    <citation type="journal article" date="2019" name="PLoS Negl. Trop. Dis.">
        <title>Whole genome sequencing of Entamoeba nuttalli reveals mammalian host-related molecular signatures and a novel octapeptide-repeat surface protein.</title>
        <authorList>
            <person name="Tanaka M."/>
            <person name="Makiuchi T."/>
            <person name="Komiyama T."/>
            <person name="Shiina T."/>
            <person name="Osaki K."/>
            <person name="Tachibana H."/>
        </authorList>
    </citation>
    <scope>NUCLEOTIDE SEQUENCE [LARGE SCALE GENOMIC DNA]</scope>
    <source>
        <strain evidence="4 5">P19-061405</strain>
    </source>
</reference>
<keyword evidence="5" id="KW-1185">Reference proteome</keyword>
<dbReference type="EMBL" id="BAAFRS010000053">
    <property type="protein sequence ID" value="GAB1220414.1"/>
    <property type="molecule type" value="Genomic_DNA"/>
</dbReference>
<dbReference type="Pfam" id="PF00501">
    <property type="entry name" value="AMP-binding"/>
    <property type="match status" value="1"/>
</dbReference>
<protein>
    <recommendedName>
        <fullName evidence="3">AMP-dependent synthetase/ligase domain-containing protein</fullName>
    </recommendedName>
</protein>
<proteinExistence type="predicted"/>
<keyword evidence="2" id="KW-0067">ATP-binding</keyword>
<sequence>MKAQSYDSTFTKKEGNKFYFLNQKEHWNAGEKDDIEYMKQHTTYEVIKRRCEKNPENDFFGYRKREGKKYIGEYIWLKNKEILEMTDSLASGIMNKYHLKKGDSCGIISGNRYEWYLTQFALQRHGIIPVPLYTTLGKEAIDYIISTLSITLVFCTFSDTVAEMCERNPKITLVCFDTFEDIMNHINPSISYVTFDNLIKEGKSNLIEPQLPTMDDTFSIIFTSGTSGIPKGAVHSFKSASYGSCTINSAELFKDSPMKEQTYFSYLPSAHVLDQEVTHGFIYGGGRIGFISGGIPTLIEDLSKCQPTFFIAVPRVLQKIYDKFNETYNQLGYLSQTMFNIGYYYKLNAIKNKSWNYINWDNIVFYKIHQVFGGKLKYILNGGAPLTEELYEWLRVCSGAIILQGYGLTETFGGICCSLPYMTDLNILNVGSCGPNVEIRLVSVPEMNYTIDDEYPSGEIEIRSKQNFICYYKNEEATKAAINDEGFFATGDIGKVCPDGSLAIIDRKKNLFKLAQGEYIAVEPLENKYCAMPLISQCFIYGESSDVFITAIIVLDFDELKRIASSITTESEKDSLLNIHYLNKIEIKKKILQIIQNYIKTQHVPGYEIIKNVYFETEHFSTENDLMTPSFKLKRPQLKRKYLTILKQLRTEIQNNLI</sequence>
<evidence type="ECO:0000313" key="5">
    <source>
        <dbReference type="Proteomes" id="UP001628156"/>
    </source>
</evidence>
<dbReference type="InterPro" id="IPR042099">
    <property type="entry name" value="ANL_N_sf"/>
</dbReference>
<dbReference type="Proteomes" id="UP001628156">
    <property type="component" value="Unassembled WGS sequence"/>
</dbReference>
<feature type="domain" description="AMP-dependent synthetase/ligase" evidence="3">
    <location>
        <begin position="52"/>
        <end position="472"/>
    </location>
</feature>
<name>A0ABQ0DC26_9EUKA</name>
<dbReference type="Gene3D" id="3.40.50.12780">
    <property type="entry name" value="N-terminal domain of ligase-like"/>
    <property type="match status" value="1"/>
</dbReference>
<dbReference type="SUPFAM" id="SSF56801">
    <property type="entry name" value="Acetyl-CoA synthetase-like"/>
    <property type="match status" value="1"/>
</dbReference>